<evidence type="ECO:0000259" key="2">
    <source>
        <dbReference type="Pfam" id="PF03372"/>
    </source>
</evidence>
<dbReference type="EMBL" id="JACHMV010000001">
    <property type="protein sequence ID" value="MBB4771637.1"/>
    <property type="molecule type" value="Genomic_DNA"/>
</dbReference>
<dbReference type="InterPro" id="IPR036691">
    <property type="entry name" value="Endo/exonu/phosph_ase_sf"/>
</dbReference>
<proteinExistence type="predicted"/>
<dbReference type="AlphaFoldDB" id="A0A7W7MVC2"/>
<feature type="signal peptide" evidence="1">
    <location>
        <begin position="1"/>
        <end position="17"/>
    </location>
</feature>
<dbReference type="Gene3D" id="3.60.10.10">
    <property type="entry name" value="Endonuclease/exonuclease/phosphatase"/>
    <property type="match status" value="1"/>
</dbReference>
<protein>
    <submittedName>
        <fullName evidence="4">Endonuclease/exonuclease/phosphatase family metal-dependent hydrolase</fullName>
    </submittedName>
</protein>
<organism evidence="4 5">
    <name type="scientific">Actinomadura livida</name>
    <dbReference type="NCBI Taxonomy" id="79909"/>
    <lineage>
        <taxon>Bacteria</taxon>
        <taxon>Bacillati</taxon>
        <taxon>Actinomycetota</taxon>
        <taxon>Actinomycetes</taxon>
        <taxon>Streptosporangiales</taxon>
        <taxon>Thermomonosporaceae</taxon>
        <taxon>Actinomadura</taxon>
    </lineage>
</organism>
<dbReference type="GO" id="GO:0004519">
    <property type="term" value="F:endonuclease activity"/>
    <property type="evidence" value="ECO:0007669"/>
    <property type="project" value="UniProtKB-KW"/>
</dbReference>
<dbReference type="Proteomes" id="UP000549343">
    <property type="component" value="Unassembled WGS sequence"/>
</dbReference>
<dbReference type="GO" id="GO:0004527">
    <property type="term" value="F:exonuclease activity"/>
    <property type="evidence" value="ECO:0007669"/>
    <property type="project" value="UniProtKB-KW"/>
</dbReference>
<reference evidence="3" key="4">
    <citation type="submission" date="2023-12" db="EMBL/GenBank/DDBJ databases">
        <authorList>
            <person name="Sun Q."/>
            <person name="Inoue M."/>
        </authorList>
    </citation>
    <scope>NUCLEOTIDE SEQUENCE</scope>
    <source>
        <strain evidence="3">JCM 10667</strain>
    </source>
</reference>
<gene>
    <name evidence="4" type="ORF">F4557_000055</name>
    <name evidence="3" type="ORF">GCM10009546_00360</name>
</gene>
<keyword evidence="4" id="KW-0378">Hydrolase</keyword>
<dbReference type="InterPro" id="IPR005135">
    <property type="entry name" value="Endo/exonuclease/phosphatase"/>
</dbReference>
<name>A0A7W7MVC2_9ACTN</name>
<dbReference type="Proteomes" id="UP001501427">
    <property type="component" value="Unassembled WGS sequence"/>
</dbReference>
<keyword evidence="4" id="KW-0269">Exonuclease</keyword>
<dbReference type="RefSeq" id="WP_184878274.1">
    <property type="nucleotide sequence ID" value="NZ_BAAAHD010000001.1"/>
</dbReference>
<keyword evidence="4" id="KW-0255">Endonuclease</keyword>
<reference evidence="3" key="1">
    <citation type="journal article" date="2014" name="Int. J. Syst. Evol. Microbiol.">
        <title>Complete genome of a new Firmicutes species belonging to the dominant human colonic microbiota ('Ruminococcus bicirculans') reveals two chromosomes and a selective capacity to utilize plant glucans.</title>
        <authorList>
            <consortium name="NISC Comparative Sequencing Program"/>
            <person name="Wegmann U."/>
            <person name="Louis P."/>
            <person name="Goesmann A."/>
            <person name="Henrissat B."/>
            <person name="Duncan S.H."/>
            <person name="Flint H.J."/>
        </authorList>
    </citation>
    <scope>NUCLEOTIDE SEQUENCE</scope>
    <source>
        <strain evidence="3">JCM 10667</strain>
    </source>
</reference>
<evidence type="ECO:0000313" key="6">
    <source>
        <dbReference type="Proteomes" id="UP001501427"/>
    </source>
</evidence>
<comment type="caution">
    <text evidence="4">The sequence shown here is derived from an EMBL/GenBank/DDBJ whole genome shotgun (WGS) entry which is preliminary data.</text>
</comment>
<feature type="chain" id="PRO_5038841660" evidence="1">
    <location>
        <begin position="18"/>
        <end position="300"/>
    </location>
</feature>
<keyword evidence="1" id="KW-0732">Signal</keyword>
<evidence type="ECO:0000313" key="3">
    <source>
        <dbReference type="EMBL" id="GAA0542224.1"/>
    </source>
</evidence>
<evidence type="ECO:0000313" key="5">
    <source>
        <dbReference type="Proteomes" id="UP000549343"/>
    </source>
</evidence>
<evidence type="ECO:0000256" key="1">
    <source>
        <dbReference type="SAM" id="SignalP"/>
    </source>
</evidence>
<sequence>MRSPRALIPLFSVCAAAAVVTAAATGAGIGDIPGGGDSARADGTVAHADGAAVGAHPVTINAMTWNVCGDAEPGCPLGTDPAGLGKKIVQRMKATEVGGRTVSTNAVLLQEVCEGHVRGFKKTLGKWSWAFAPLPKGPDCARGQGRLGVAIGTDAPLTHAEETELPAPAGRAPLALCGDVPSWTTRVCVTQLDPAEGDDWRHKQANALVDLAGPGRVLVGGDLADVPDSPSLDPLYEAYAECDQTGSSRTGANTRQNWQGTAVDKTDYLFTTRSAAVSCSVPNTRTAASDHRPLSAAVRY</sequence>
<keyword evidence="4" id="KW-0540">Nuclease</keyword>
<dbReference type="SUPFAM" id="SSF56219">
    <property type="entry name" value="DNase I-like"/>
    <property type="match status" value="1"/>
</dbReference>
<reference evidence="4 5" key="3">
    <citation type="submission" date="2020-08" db="EMBL/GenBank/DDBJ databases">
        <title>Sequencing the genomes of 1000 actinobacteria strains.</title>
        <authorList>
            <person name="Klenk H.-P."/>
        </authorList>
    </citation>
    <scope>NUCLEOTIDE SEQUENCE [LARGE SCALE GENOMIC DNA]</scope>
    <source>
        <strain evidence="4 5">DSM 44772</strain>
    </source>
</reference>
<evidence type="ECO:0000313" key="4">
    <source>
        <dbReference type="EMBL" id="MBB4771637.1"/>
    </source>
</evidence>
<dbReference type="EMBL" id="BAAAHD010000001">
    <property type="protein sequence ID" value="GAA0542224.1"/>
    <property type="molecule type" value="Genomic_DNA"/>
</dbReference>
<feature type="domain" description="Endonuclease/exonuclease/phosphatase" evidence="2">
    <location>
        <begin position="63"/>
        <end position="291"/>
    </location>
</feature>
<accession>A0A7W7MVC2</accession>
<dbReference type="Pfam" id="PF03372">
    <property type="entry name" value="Exo_endo_phos"/>
    <property type="match status" value="1"/>
</dbReference>
<reference evidence="6" key="2">
    <citation type="journal article" date="2019" name="Int. J. Syst. Evol. Microbiol.">
        <title>The Global Catalogue of Microorganisms (GCM) 10K type strain sequencing project: providing services to taxonomists for standard genome sequencing and annotation.</title>
        <authorList>
            <consortium name="The Broad Institute Genomics Platform"/>
            <consortium name="The Broad Institute Genome Sequencing Center for Infectious Disease"/>
            <person name="Wu L."/>
            <person name="Ma J."/>
        </authorList>
    </citation>
    <scope>NUCLEOTIDE SEQUENCE [LARGE SCALE GENOMIC DNA]</scope>
    <source>
        <strain evidence="6">JCM 10667</strain>
    </source>
</reference>
<keyword evidence="6" id="KW-1185">Reference proteome</keyword>